<dbReference type="EMBL" id="AFYH01100786">
    <property type="status" value="NOT_ANNOTATED_CDS"/>
    <property type="molecule type" value="Genomic_DNA"/>
</dbReference>
<accession>H3A5G9</accession>
<evidence type="ECO:0000256" key="8">
    <source>
        <dbReference type="ARBA" id="ARBA00023136"/>
    </source>
</evidence>
<dbReference type="InterPro" id="IPR000832">
    <property type="entry name" value="GPCR_2_secretin-like"/>
</dbReference>
<protein>
    <submittedName>
        <fullName evidence="16">Vasoactive intestinal peptide receptor 1</fullName>
    </submittedName>
</protein>
<evidence type="ECO:0000256" key="4">
    <source>
        <dbReference type="ARBA" id="ARBA00022692"/>
    </source>
</evidence>
<feature type="transmembrane region" description="Helical" evidence="13">
    <location>
        <begin position="233"/>
        <end position="258"/>
    </location>
</feature>
<keyword evidence="6 13" id="KW-1133">Transmembrane helix</keyword>
<dbReference type="PRINTS" id="PR01154">
    <property type="entry name" value="VIP1RECEPTOR"/>
</dbReference>
<evidence type="ECO:0000256" key="6">
    <source>
        <dbReference type="ARBA" id="ARBA00022989"/>
    </source>
</evidence>
<dbReference type="GO" id="GO:0007188">
    <property type="term" value="P:adenylate cyclase-modulating G protein-coupled receptor signaling pathway"/>
    <property type="evidence" value="ECO:0007669"/>
    <property type="project" value="Ensembl"/>
</dbReference>
<dbReference type="SMART" id="SM00008">
    <property type="entry name" value="HormR"/>
    <property type="match status" value="1"/>
</dbReference>
<keyword evidence="3" id="KW-1003">Cell membrane</keyword>
<dbReference type="HOGENOM" id="CLU_002753_4_4_1"/>
<dbReference type="GO" id="GO:0007166">
    <property type="term" value="P:cell surface receptor signaling pathway"/>
    <property type="evidence" value="ECO:0007669"/>
    <property type="project" value="InterPro"/>
</dbReference>
<reference evidence="16" key="3">
    <citation type="submission" date="2025-09" db="UniProtKB">
        <authorList>
            <consortium name="Ensembl"/>
        </authorList>
    </citation>
    <scope>IDENTIFICATION</scope>
</reference>
<keyword evidence="5" id="KW-0732">Signal</keyword>
<dbReference type="Pfam" id="PF02793">
    <property type="entry name" value="HRM"/>
    <property type="match status" value="1"/>
</dbReference>
<keyword evidence="8 13" id="KW-0472">Membrane</keyword>
<evidence type="ECO:0000313" key="16">
    <source>
        <dbReference type="Ensembl" id="ENSLACP00000004890.1"/>
    </source>
</evidence>
<evidence type="ECO:0000256" key="5">
    <source>
        <dbReference type="ARBA" id="ARBA00022729"/>
    </source>
</evidence>
<evidence type="ECO:0000259" key="14">
    <source>
        <dbReference type="PROSITE" id="PS50227"/>
    </source>
</evidence>
<dbReference type="EMBL" id="AFYH01100785">
    <property type="status" value="NOT_ANNOTATED_CDS"/>
    <property type="molecule type" value="Genomic_DNA"/>
</dbReference>
<dbReference type="GO" id="GO:0004999">
    <property type="term" value="F:vasoactive intestinal polypeptide receptor activity"/>
    <property type="evidence" value="ECO:0007669"/>
    <property type="project" value="InterPro"/>
</dbReference>
<evidence type="ECO:0000256" key="11">
    <source>
        <dbReference type="ARBA" id="ARBA00023180"/>
    </source>
</evidence>
<dbReference type="GO" id="GO:0008528">
    <property type="term" value="F:G protein-coupled peptide receptor activity"/>
    <property type="evidence" value="ECO:0007669"/>
    <property type="project" value="TreeGrafter"/>
</dbReference>
<dbReference type="PROSITE" id="PS50227">
    <property type="entry name" value="G_PROTEIN_RECEP_F2_3"/>
    <property type="match status" value="1"/>
</dbReference>
<dbReference type="OMA" id="LAANICW"/>
<evidence type="ECO:0000256" key="7">
    <source>
        <dbReference type="ARBA" id="ARBA00023040"/>
    </source>
</evidence>
<evidence type="ECO:0000256" key="3">
    <source>
        <dbReference type="ARBA" id="ARBA00022475"/>
    </source>
</evidence>
<sequence>PGCRGLWDNITCWPSAVVGEMVVKQCPIYFSYFANAHGNVSRMCTSHGWTELYPAPYAAACGYDTNSTPTEEKAVFFDVVRIGYTVGHSLSLISLTAAMIILCIFRKLHCTRNYIHMHLFVSFIMRAVAVFVKDVVLFENGESDHCFVGSTGCKAAMIFFQYCIMANFFWLLVEGLYLHTLLVISFFSERKYFWWYILIGWGAPLVFITAWTITRIHFENYGCWDIIESSFWWIIKAPILISILVNFILFICIIRILVQKLHSPDVGRNDSSQY</sequence>
<evidence type="ECO:0000256" key="2">
    <source>
        <dbReference type="ARBA" id="ARBA00005314"/>
    </source>
</evidence>
<dbReference type="InterPro" id="IPR017981">
    <property type="entry name" value="GPCR_2-like_7TM"/>
</dbReference>
<dbReference type="InterPro" id="IPR050332">
    <property type="entry name" value="GPCR_2"/>
</dbReference>
<dbReference type="Gene3D" id="1.20.1070.10">
    <property type="entry name" value="Rhodopsin 7-helix transmembrane proteins"/>
    <property type="match status" value="1"/>
</dbReference>
<dbReference type="SUPFAM" id="SSF111418">
    <property type="entry name" value="Hormone receptor domain"/>
    <property type="match status" value="1"/>
</dbReference>
<dbReference type="PROSITE" id="PS50261">
    <property type="entry name" value="G_PROTEIN_RECEP_F2_4"/>
    <property type="match status" value="1"/>
</dbReference>
<evidence type="ECO:0000259" key="15">
    <source>
        <dbReference type="PROSITE" id="PS50261"/>
    </source>
</evidence>
<feature type="transmembrane region" description="Helical" evidence="13">
    <location>
        <begin position="82"/>
        <end position="105"/>
    </location>
</feature>
<reference evidence="16" key="2">
    <citation type="submission" date="2025-08" db="UniProtKB">
        <authorList>
            <consortium name="Ensembl"/>
        </authorList>
    </citation>
    <scope>IDENTIFICATION</scope>
</reference>
<dbReference type="PRINTS" id="PR00249">
    <property type="entry name" value="GPCRSECRETIN"/>
</dbReference>
<dbReference type="InterPro" id="IPR036445">
    <property type="entry name" value="GPCR_2_extracell_dom_sf"/>
</dbReference>
<feature type="transmembrane region" description="Helical" evidence="13">
    <location>
        <begin position="193"/>
        <end position="213"/>
    </location>
</feature>
<keyword evidence="7" id="KW-0297">G-protein coupled receptor</keyword>
<dbReference type="EMBL" id="AFYH01100784">
    <property type="status" value="NOT_ANNOTATED_CDS"/>
    <property type="molecule type" value="Genomic_DNA"/>
</dbReference>
<organism evidence="16 17">
    <name type="scientific">Latimeria chalumnae</name>
    <name type="common">Coelacanth</name>
    <dbReference type="NCBI Taxonomy" id="7897"/>
    <lineage>
        <taxon>Eukaryota</taxon>
        <taxon>Metazoa</taxon>
        <taxon>Chordata</taxon>
        <taxon>Craniata</taxon>
        <taxon>Vertebrata</taxon>
        <taxon>Euteleostomi</taxon>
        <taxon>Coelacanthiformes</taxon>
        <taxon>Coelacanthidae</taxon>
        <taxon>Latimeria</taxon>
    </lineage>
</organism>
<keyword evidence="12" id="KW-0807">Transducer</keyword>
<comment type="subcellular location">
    <subcellularLocation>
        <location evidence="1">Cell membrane</location>
        <topology evidence="1">Multi-pass membrane protein</topology>
    </subcellularLocation>
</comment>
<comment type="similarity">
    <text evidence="2">Belongs to the G-protein coupled receptor 2 family.</text>
</comment>
<dbReference type="EMBL" id="AFYH01100783">
    <property type="status" value="NOT_ANNOTATED_CDS"/>
    <property type="molecule type" value="Genomic_DNA"/>
</dbReference>
<keyword evidence="9" id="KW-1015">Disulfide bond</keyword>
<evidence type="ECO:0000256" key="9">
    <source>
        <dbReference type="ARBA" id="ARBA00023157"/>
    </source>
</evidence>
<keyword evidence="10" id="KW-0675">Receptor</keyword>
<dbReference type="EMBL" id="AFYH01100787">
    <property type="status" value="NOT_ANNOTATED_CDS"/>
    <property type="molecule type" value="Genomic_DNA"/>
</dbReference>
<dbReference type="PRINTS" id="PR00491">
    <property type="entry name" value="VASOACTVEIPR"/>
</dbReference>
<dbReference type="GO" id="GO:0017046">
    <property type="term" value="F:peptide hormone binding"/>
    <property type="evidence" value="ECO:0007669"/>
    <property type="project" value="TreeGrafter"/>
</dbReference>
<dbReference type="GO" id="GO:0005886">
    <property type="term" value="C:plasma membrane"/>
    <property type="evidence" value="ECO:0007669"/>
    <property type="project" value="UniProtKB-SubCell"/>
</dbReference>
<dbReference type="Pfam" id="PF00002">
    <property type="entry name" value="7tm_2"/>
    <property type="match status" value="1"/>
</dbReference>
<dbReference type="STRING" id="7897.ENSLACP00000004890"/>
<reference evidence="17" key="1">
    <citation type="submission" date="2011-08" db="EMBL/GenBank/DDBJ databases">
        <title>The draft genome of Latimeria chalumnae.</title>
        <authorList>
            <person name="Di Palma F."/>
            <person name="Alfoldi J."/>
            <person name="Johnson J."/>
            <person name="Berlin A."/>
            <person name="Gnerre S."/>
            <person name="Jaffe D."/>
            <person name="MacCallum I."/>
            <person name="Young S."/>
            <person name="Walker B.J."/>
            <person name="Lander E."/>
            <person name="Lindblad-Toh K."/>
        </authorList>
    </citation>
    <scope>NUCLEOTIDE SEQUENCE [LARGE SCALE GENOMIC DNA]</scope>
    <source>
        <strain evidence="17">Wild caught</strain>
    </source>
</reference>
<dbReference type="InterPro" id="IPR001571">
    <property type="entry name" value="GPCR_2_VIP_rcpt"/>
</dbReference>
<dbReference type="PANTHER" id="PTHR45620:SF24">
    <property type="entry name" value="VASOACTIVE INTESTINAL POLYPEPTIDE RECEPTOR 1"/>
    <property type="match status" value="1"/>
</dbReference>
<dbReference type="AlphaFoldDB" id="H3A5G9"/>
<dbReference type="InterPro" id="IPR017983">
    <property type="entry name" value="GPCR_2_secretin-like_CS"/>
</dbReference>
<dbReference type="PROSITE" id="PS00649">
    <property type="entry name" value="G_PROTEIN_RECEP_F2_1"/>
    <property type="match status" value="1"/>
</dbReference>
<feature type="domain" description="G-protein coupled receptors family 2 profile 2" evidence="15">
    <location>
        <begin position="80"/>
        <end position="274"/>
    </location>
</feature>
<keyword evidence="17" id="KW-1185">Reference proteome</keyword>
<dbReference type="InterPro" id="IPR001771">
    <property type="entry name" value="GPCR_2_VIP_rcpt_1"/>
</dbReference>
<feature type="domain" description="G-protein coupled receptors family 2 profile 1" evidence="14">
    <location>
        <begin position="1"/>
        <end position="65"/>
    </location>
</feature>
<proteinExistence type="inferred from homology"/>
<feature type="transmembrane region" description="Helical" evidence="13">
    <location>
        <begin position="158"/>
        <end position="186"/>
    </location>
</feature>
<keyword evidence="4 13" id="KW-0812">Transmembrane</keyword>
<keyword evidence="11" id="KW-0325">Glycoprotein</keyword>
<dbReference type="GeneTree" id="ENSGT00940000156402"/>
<evidence type="ECO:0000256" key="10">
    <source>
        <dbReference type="ARBA" id="ARBA00023170"/>
    </source>
</evidence>
<feature type="transmembrane region" description="Helical" evidence="13">
    <location>
        <begin position="117"/>
        <end position="138"/>
    </location>
</feature>
<gene>
    <name evidence="16" type="primary">VIPR1</name>
</gene>
<dbReference type="InterPro" id="IPR001879">
    <property type="entry name" value="GPCR_2_extracellular_dom"/>
</dbReference>
<name>H3A5G9_LATCH</name>
<dbReference type="Proteomes" id="UP000008672">
    <property type="component" value="Unassembled WGS sequence"/>
</dbReference>
<dbReference type="Ensembl" id="ENSLACT00000004933.1">
    <property type="protein sequence ID" value="ENSLACP00000004890.1"/>
    <property type="gene ID" value="ENSLACG00000004349.1"/>
</dbReference>
<dbReference type="FunCoup" id="H3A5G9">
    <property type="interactions" value="324"/>
</dbReference>
<dbReference type="SUPFAM" id="SSF81321">
    <property type="entry name" value="Family A G protein-coupled receptor-like"/>
    <property type="match status" value="1"/>
</dbReference>
<dbReference type="InParanoid" id="H3A5G9"/>
<evidence type="ECO:0000313" key="17">
    <source>
        <dbReference type="Proteomes" id="UP000008672"/>
    </source>
</evidence>
<dbReference type="PANTHER" id="PTHR45620">
    <property type="entry name" value="PDF RECEPTOR-LIKE PROTEIN-RELATED"/>
    <property type="match status" value="1"/>
</dbReference>
<evidence type="ECO:0000256" key="12">
    <source>
        <dbReference type="ARBA" id="ARBA00023224"/>
    </source>
</evidence>
<evidence type="ECO:0000256" key="13">
    <source>
        <dbReference type="SAM" id="Phobius"/>
    </source>
</evidence>
<dbReference type="Gene3D" id="4.10.1240.10">
    <property type="entry name" value="GPCR, family 2, extracellular hormone receptor domain"/>
    <property type="match status" value="1"/>
</dbReference>
<dbReference type="eggNOG" id="KOG4564">
    <property type="taxonomic scope" value="Eukaryota"/>
</dbReference>
<evidence type="ECO:0000256" key="1">
    <source>
        <dbReference type="ARBA" id="ARBA00004651"/>
    </source>
</evidence>